<accession>A0AAE0SNS9</accession>
<proteinExistence type="predicted"/>
<reference evidence="2" key="2">
    <citation type="journal article" date="2021" name="Genome Biol. Evol.">
        <title>Developing a high-quality reference genome for a parasitic bivalve with doubly uniparental inheritance (Bivalvia: Unionida).</title>
        <authorList>
            <person name="Smith C.H."/>
        </authorList>
    </citation>
    <scope>NUCLEOTIDE SEQUENCE</scope>
    <source>
        <strain evidence="2">CHS0354</strain>
        <tissue evidence="2">Mantle</tissue>
    </source>
</reference>
<name>A0AAE0SNS9_9BIVA</name>
<comment type="caution">
    <text evidence="2">The sequence shown here is derived from an EMBL/GenBank/DDBJ whole genome shotgun (WGS) entry which is preliminary data.</text>
</comment>
<keyword evidence="3" id="KW-1185">Reference proteome</keyword>
<reference evidence="2" key="1">
    <citation type="journal article" date="2021" name="Genome Biol. Evol.">
        <title>A High-Quality Reference Genome for a Parasitic Bivalve with Doubly Uniparental Inheritance (Bivalvia: Unionida).</title>
        <authorList>
            <person name="Smith C.H."/>
        </authorList>
    </citation>
    <scope>NUCLEOTIDE SEQUENCE</scope>
    <source>
        <strain evidence="2">CHS0354</strain>
    </source>
</reference>
<sequence length="74" mass="8332">MRYGSVNFLVNSIVINLNPFWHNSYAESNNTGNNHNNNGKNENQLIPDSSVPTVHENPFHGCGIYKEYNGDILP</sequence>
<dbReference type="Proteomes" id="UP001195483">
    <property type="component" value="Unassembled WGS sequence"/>
</dbReference>
<protein>
    <submittedName>
        <fullName evidence="2">Uncharacterized protein</fullName>
    </submittedName>
</protein>
<evidence type="ECO:0000313" key="3">
    <source>
        <dbReference type="Proteomes" id="UP001195483"/>
    </source>
</evidence>
<evidence type="ECO:0000313" key="2">
    <source>
        <dbReference type="EMBL" id="KAK3595355.1"/>
    </source>
</evidence>
<feature type="region of interest" description="Disordered" evidence="1">
    <location>
        <begin position="26"/>
        <end position="52"/>
    </location>
</feature>
<organism evidence="2 3">
    <name type="scientific">Potamilus streckersoni</name>
    <dbReference type="NCBI Taxonomy" id="2493646"/>
    <lineage>
        <taxon>Eukaryota</taxon>
        <taxon>Metazoa</taxon>
        <taxon>Spiralia</taxon>
        <taxon>Lophotrochozoa</taxon>
        <taxon>Mollusca</taxon>
        <taxon>Bivalvia</taxon>
        <taxon>Autobranchia</taxon>
        <taxon>Heteroconchia</taxon>
        <taxon>Palaeoheterodonta</taxon>
        <taxon>Unionida</taxon>
        <taxon>Unionoidea</taxon>
        <taxon>Unionidae</taxon>
        <taxon>Ambleminae</taxon>
        <taxon>Lampsilini</taxon>
        <taxon>Potamilus</taxon>
    </lineage>
</organism>
<reference evidence="2" key="3">
    <citation type="submission" date="2023-05" db="EMBL/GenBank/DDBJ databases">
        <authorList>
            <person name="Smith C.H."/>
        </authorList>
    </citation>
    <scope>NUCLEOTIDE SEQUENCE</scope>
    <source>
        <strain evidence="2">CHS0354</strain>
        <tissue evidence="2">Mantle</tissue>
    </source>
</reference>
<dbReference type="EMBL" id="JAEAOA010000576">
    <property type="protein sequence ID" value="KAK3595355.1"/>
    <property type="molecule type" value="Genomic_DNA"/>
</dbReference>
<evidence type="ECO:0000256" key="1">
    <source>
        <dbReference type="SAM" id="MobiDB-lite"/>
    </source>
</evidence>
<gene>
    <name evidence="2" type="ORF">CHS0354_008778</name>
</gene>
<feature type="compositionally biased region" description="Low complexity" evidence="1">
    <location>
        <begin position="29"/>
        <end position="43"/>
    </location>
</feature>
<dbReference type="AlphaFoldDB" id="A0AAE0SNS9"/>